<sequence>RWQKNMPAEFEATADDAGYSTMLFESGAVVSYIEDHAARGEGMWKRAIFGSLGSLDLPGDRSGHRLTLHLPGQDPESGAGLLDLVPDLCLDEATAALFGGNRLFEYSFEFVETDRKLIAVEYADFGLAIGGVGGHPEVDGAQGARSVAIAYAWMESQVAGRAVTVDEVLNDQVNAYQADINDSLGL</sequence>
<evidence type="ECO:0000313" key="1">
    <source>
        <dbReference type="EMBL" id="SVC01042.1"/>
    </source>
</evidence>
<name>A0A382IP45_9ZZZZ</name>
<gene>
    <name evidence="1" type="ORF">METZ01_LOCUS253896</name>
</gene>
<evidence type="ECO:0008006" key="2">
    <source>
        <dbReference type="Google" id="ProtNLM"/>
    </source>
</evidence>
<organism evidence="1">
    <name type="scientific">marine metagenome</name>
    <dbReference type="NCBI Taxonomy" id="408172"/>
    <lineage>
        <taxon>unclassified sequences</taxon>
        <taxon>metagenomes</taxon>
        <taxon>ecological metagenomes</taxon>
    </lineage>
</organism>
<protein>
    <recommendedName>
        <fullName evidence="2">Gfo/Idh/MocA-like oxidoreductase C-terminal domain-containing protein</fullName>
    </recommendedName>
</protein>
<proteinExistence type="predicted"/>
<dbReference type="EMBL" id="UINC01068423">
    <property type="protein sequence ID" value="SVC01042.1"/>
    <property type="molecule type" value="Genomic_DNA"/>
</dbReference>
<accession>A0A382IP45</accession>
<feature type="non-terminal residue" evidence="1">
    <location>
        <position position="1"/>
    </location>
</feature>
<reference evidence="1" key="1">
    <citation type="submission" date="2018-05" db="EMBL/GenBank/DDBJ databases">
        <authorList>
            <person name="Lanie J.A."/>
            <person name="Ng W.-L."/>
            <person name="Kazmierczak K.M."/>
            <person name="Andrzejewski T.M."/>
            <person name="Davidsen T.M."/>
            <person name="Wayne K.J."/>
            <person name="Tettelin H."/>
            <person name="Glass J.I."/>
            <person name="Rusch D."/>
            <person name="Podicherti R."/>
            <person name="Tsui H.-C.T."/>
            <person name="Winkler M.E."/>
        </authorList>
    </citation>
    <scope>NUCLEOTIDE SEQUENCE</scope>
</reference>
<dbReference type="Gene3D" id="3.30.360.10">
    <property type="entry name" value="Dihydrodipicolinate Reductase, domain 2"/>
    <property type="match status" value="1"/>
</dbReference>
<dbReference type="AlphaFoldDB" id="A0A382IP45"/>